<dbReference type="Pfam" id="PF00168">
    <property type="entry name" value="C2"/>
    <property type="match status" value="1"/>
</dbReference>
<dbReference type="OrthoDB" id="1029639at2759"/>
<evidence type="ECO:0000259" key="2">
    <source>
        <dbReference type="PROSITE" id="PS50004"/>
    </source>
</evidence>
<evidence type="ECO:0000313" key="4">
    <source>
        <dbReference type="Proteomes" id="UP000324800"/>
    </source>
</evidence>
<dbReference type="InterPro" id="IPR035892">
    <property type="entry name" value="C2_domain_sf"/>
</dbReference>
<protein>
    <recommendedName>
        <fullName evidence="2">C2 domain-containing protein</fullName>
    </recommendedName>
</protein>
<proteinExistence type="predicted"/>
<evidence type="ECO:0000256" key="1">
    <source>
        <dbReference type="SAM" id="MobiDB-lite"/>
    </source>
</evidence>
<dbReference type="CDD" id="cd00030">
    <property type="entry name" value="C2"/>
    <property type="match status" value="1"/>
</dbReference>
<feature type="domain" description="C2" evidence="2">
    <location>
        <begin position="1"/>
        <end position="111"/>
    </location>
</feature>
<reference evidence="3 4" key="1">
    <citation type="submission" date="2019-03" db="EMBL/GenBank/DDBJ databases">
        <title>Single cell metagenomics reveals metabolic interactions within the superorganism composed of flagellate Streblomastix strix and complex community of Bacteroidetes bacteria on its surface.</title>
        <authorList>
            <person name="Treitli S.C."/>
            <person name="Kolisko M."/>
            <person name="Husnik F."/>
            <person name="Keeling P."/>
            <person name="Hampl V."/>
        </authorList>
    </citation>
    <scope>NUCLEOTIDE SEQUENCE [LARGE SCALE GENOMIC DNA]</scope>
    <source>
        <strain evidence="3">ST1C</strain>
    </source>
</reference>
<dbReference type="PROSITE" id="PS50004">
    <property type="entry name" value="C2"/>
    <property type="match status" value="1"/>
</dbReference>
<organism evidence="3 4">
    <name type="scientific">Streblomastix strix</name>
    <dbReference type="NCBI Taxonomy" id="222440"/>
    <lineage>
        <taxon>Eukaryota</taxon>
        <taxon>Metamonada</taxon>
        <taxon>Preaxostyla</taxon>
        <taxon>Oxymonadida</taxon>
        <taxon>Streblomastigidae</taxon>
        <taxon>Streblomastix</taxon>
    </lineage>
</organism>
<dbReference type="SUPFAM" id="SSF49562">
    <property type="entry name" value="C2 domain (Calcium/lipid-binding domain, CaLB)"/>
    <property type="match status" value="1"/>
</dbReference>
<evidence type="ECO:0000313" key="3">
    <source>
        <dbReference type="EMBL" id="KAA6363421.1"/>
    </source>
</evidence>
<feature type="compositionally biased region" description="Basic residues" evidence="1">
    <location>
        <begin position="151"/>
        <end position="161"/>
    </location>
</feature>
<accession>A0A5J4U0B5</accession>
<name>A0A5J4U0B5_9EUKA</name>
<dbReference type="AlphaFoldDB" id="A0A5J4U0B5"/>
<sequence>MNETYFVPGYVYIYLEELSDLIPFDVGGKSDPYVVLNLGQQEFRTEVEHKTLHPVYNRQYKFDFDPKKTKDREVKFEVWDQDRILWDEPVGELLVPVQNPKEQLRKIEEDGADEFLHLGDVLFGILYTTSEDDVDLPALLNKQKQQEKENKKKQKQKKKQDKLKPDEDEGEELNRDLDSVYSNQKKRSSI</sequence>
<dbReference type="PANTHER" id="PTHR45761">
    <property type="entry name" value="EXTENDED SYNAPTOTAGMIN-LIKE PROTEIN 2, ISOFORM C"/>
    <property type="match status" value="1"/>
</dbReference>
<dbReference type="InterPro" id="IPR000008">
    <property type="entry name" value="C2_dom"/>
</dbReference>
<dbReference type="Gene3D" id="2.60.40.150">
    <property type="entry name" value="C2 domain"/>
    <property type="match status" value="1"/>
</dbReference>
<gene>
    <name evidence="3" type="ORF">EZS28_041052</name>
</gene>
<dbReference type="EMBL" id="SNRW01022932">
    <property type="protein sequence ID" value="KAA6363421.1"/>
    <property type="molecule type" value="Genomic_DNA"/>
</dbReference>
<feature type="region of interest" description="Disordered" evidence="1">
    <location>
        <begin position="141"/>
        <end position="190"/>
    </location>
</feature>
<dbReference type="PRINTS" id="PR00360">
    <property type="entry name" value="C2DOMAIN"/>
</dbReference>
<dbReference type="InterPro" id="IPR051634">
    <property type="entry name" value="Extended_Synaptotagmin"/>
</dbReference>
<comment type="caution">
    <text evidence="3">The sequence shown here is derived from an EMBL/GenBank/DDBJ whole genome shotgun (WGS) entry which is preliminary data.</text>
</comment>
<dbReference type="PANTHER" id="PTHR45761:SF1">
    <property type="entry name" value="EXTENDED SYNAPTOTAGMIN-LIKE PROTEIN 2, ISOFORM C"/>
    <property type="match status" value="1"/>
</dbReference>
<dbReference type="Proteomes" id="UP000324800">
    <property type="component" value="Unassembled WGS sequence"/>
</dbReference>
<dbReference type="SMART" id="SM00239">
    <property type="entry name" value="C2"/>
    <property type="match status" value="1"/>
</dbReference>